<protein>
    <recommendedName>
        <fullName evidence="2">AB hydrolase-1 domain-containing protein</fullName>
    </recommendedName>
</protein>
<dbReference type="GO" id="GO:0042171">
    <property type="term" value="F:lysophosphatidic acid acyltransferase activity"/>
    <property type="evidence" value="ECO:0007669"/>
    <property type="project" value="TreeGrafter"/>
</dbReference>
<evidence type="ECO:0000313" key="4">
    <source>
        <dbReference type="Proteomes" id="UP000509704"/>
    </source>
</evidence>
<dbReference type="SUPFAM" id="SSF53474">
    <property type="entry name" value="alpha/beta-Hydrolases"/>
    <property type="match status" value="1"/>
</dbReference>
<dbReference type="GO" id="GO:0005743">
    <property type="term" value="C:mitochondrial inner membrane"/>
    <property type="evidence" value="ECO:0007669"/>
    <property type="project" value="TreeGrafter"/>
</dbReference>
<evidence type="ECO:0000313" key="3">
    <source>
        <dbReference type="EMBL" id="QLG73633.1"/>
    </source>
</evidence>
<dbReference type="InterPro" id="IPR029058">
    <property type="entry name" value="AB_hydrolase_fold"/>
</dbReference>
<reference evidence="3 4" key="1">
    <citation type="submission" date="2020-07" db="EMBL/GenBank/DDBJ databases">
        <title>The yeast mating-type switching endonuclease HO is a domesticated member of an unorthodox homing genetic element family.</title>
        <authorList>
            <person name="Coughlan A.Y."/>
            <person name="Lombardi L."/>
            <person name="Braun-Galleani S."/>
            <person name="Martos A.R."/>
            <person name="Galeote V."/>
            <person name="Bigey F."/>
            <person name="Dequin S."/>
            <person name="Byrne K.P."/>
            <person name="Wolfe K.H."/>
        </authorList>
    </citation>
    <scope>NUCLEOTIDE SEQUENCE [LARGE SCALE GENOMIC DNA]</scope>
    <source>
        <strain evidence="3 4">NRRL Y-6702</strain>
    </source>
</reference>
<accession>A0A7H9B586</accession>
<dbReference type="EMBL" id="CP058609">
    <property type="protein sequence ID" value="QLG73633.1"/>
    <property type="molecule type" value="Genomic_DNA"/>
</dbReference>
<gene>
    <name evidence="3" type="ORF">HG535_0F01440</name>
</gene>
<evidence type="ECO:0000256" key="1">
    <source>
        <dbReference type="ARBA" id="ARBA00038097"/>
    </source>
</evidence>
<dbReference type="PANTHER" id="PTHR42886:SF29">
    <property type="entry name" value="PUMMELIG, ISOFORM A"/>
    <property type="match status" value="1"/>
</dbReference>
<organism evidence="3 4">
    <name type="scientific">Zygotorulaspora mrakii</name>
    <name type="common">Zygosaccharomyces mrakii</name>
    <dbReference type="NCBI Taxonomy" id="42260"/>
    <lineage>
        <taxon>Eukaryota</taxon>
        <taxon>Fungi</taxon>
        <taxon>Dikarya</taxon>
        <taxon>Ascomycota</taxon>
        <taxon>Saccharomycotina</taxon>
        <taxon>Saccharomycetes</taxon>
        <taxon>Saccharomycetales</taxon>
        <taxon>Saccharomycetaceae</taxon>
        <taxon>Zygotorulaspora</taxon>
    </lineage>
</organism>
<dbReference type="GO" id="GO:0006654">
    <property type="term" value="P:phosphatidic acid biosynthetic process"/>
    <property type="evidence" value="ECO:0007669"/>
    <property type="project" value="TreeGrafter"/>
</dbReference>
<dbReference type="PANTHER" id="PTHR42886">
    <property type="entry name" value="RE40534P-RELATED"/>
    <property type="match status" value="1"/>
</dbReference>
<feature type="domain" description="AB hydrolase-1" evidence="2">
    <location>
        <begin position="8"/>
        <end position="258"/>
    </location>
</feature>
<dbReference type="Pfam" id="PF00561">
    <property type="entry name" value="Abhydrolase_1"/>
    <property type="match status" value="1"/>
</dbReference>
<dbReference type="GO" id="GO:0004623">
    <property type="term" value="F:phospholipase A2 activity"/>
    <property type="evidence" value="ECO:0007669"/>
    <property type="project" value="TreeGrafter"/>
</dbReference>
<dbReference type="OrthoDB" id="7457040at2759"/>
<sequence>MINGAFMQDLPGYGFSSRSRFPYHYPTSIVSDVQDWFHQKLYRWFEKRGLLMNPENNLIMAHSLGAYLMCLYAAKYPDHFKKIIMCSPAGVCHSNLNKKLGNTRIPWWYTKLWDRNISPFSLVRNASQLGSKITSGWTYSRFSKVLSEGTPLSVQQFEALHRYAYSIFNQPGSGEYLLSFVLRCGGSPRISLEDQIFKDCNNGIYQSNCEWLWMYGETDWMDITGGFRVSDMLNRYSNKERSHVCIVPNSGHHLYFDNYNYFNEVLINEMKSM</sequence>
<dbReference type="AlphaFoldDB" id="A0A7H9B586"/>
<evidence type="ECO:0000259" key="2">
    <source>
        <dbReference type="Pfam" id="PF00561"/>
    </source>
</evidence>
<keyword evidence="4" id="KW-1185">Reference proteome</keyword>
<dbReference type="GO" id="GO:0055088">
    <property type="term" value="P:lipid homeostasis"/>
    <property type="evidence" value="ECO:0007669"/>
    <property type="project" value="TreeGrafter"/>
</dbReference>
<proteinExistence type="inferred from homology"/>
<dbReference type="InterPro" id="IPR000073">
    <property type="entry name" value="AB_hydrolase_1"/>
</dbReference>
<dbReference type="RefSeq" id="XP_037145359.1">
    <property type="nucleotide sequence ID" value="XM_037289464.1"/>
</dbReference>
<name>A0A7H9B586_ZYGMR</name>
<dbReference type="Proteomes" id="UP000509704">
    <property type="component" value="Chromosome 6"/>
</dbReference>
<dbReference type="KEGG" id="zmk:HG535_0F01440"/>
<dbReference type="Gene3D" id="3.40.50.1820">
    <property type="entry name" value="alpha/beta hydrolase"/>
    <property type="match status" value="1"/>
</dbReference>
<dbReference type="GO" id="GO:0035965">
    <property type="term" value="P:cardiolipin acyl-chain remodeling"/>
    <property type="evidence" value="ECO:0007669"/>
    <property type="project" value="TreeGrafter"/>
</dbReference>
<comment type="similarity">
    <text evidence="1">Belongs to the peptidase S33 family. ABHD4/ABHD5 subfamily.</text>
</comment>
<dbReference type="GeneID" id="59237392"/>